<dbReference type="AlphaFoldDB" id="A0AAN7VNA3"/>
<dbReference type="Gene3D" id="1.10.630.10">
    <property type="entry name" value="Cytochrome P450"/>
    <property type="match status" value="1"/>
</dbReference>
<dbReference type="GO" id="GO:0005506">
    <property type="term" value="F:iron ion binding"/>
    <property type="evidence" value="ECO:0007669"/>
    <property type="project" value="InterPro"/>
</dbReference>
<dbReference type="InterPro" id="IPR002403">
    <property type="entry name" value="Cyt_P450_E_grp-IV"/>
</dbReference>
<dbReference type="GO" id="GO:0004497">
    <property type="term" value="F:monooxygenase activity"/>
    <property type="evidence" value="ECO:0007669"/>
    <property type="project" value="UniProtKB-KW"/>
</dbReference>
<keyword evidence="7" id="KW-0503">Monooxygenase</keyword>
<keyword evidence="4 7" id="KW-0560">Oxidoreductase</keyword>
<evidence type="ECO:0000313" key="8">
    <source>
        <dbReference type="EMBL" id="KAK5692575.1"/>
    </source>
</evidence>
<dbReference type="Pfam" id="PF00067">
    <property type="entry name" value="p450"/>
    <property type="match status" value="2"/>
</dbReference>
<evidence type="ECO:0000256" key="6">
    <source>
        <dbReference type="PIRSR" id="PIRSR602403-1"/>
    </source>
</evidence>
<keyword evidence="5 6" id="KW-0408">Iron</keyword>
<dbReference type="PROSITE" id="PS00086">
    <property type="entry name" value="CYTOCHROME_P450"/>
    <property type="match status" value="1"/>
</dbReference>
<evidence type="ECO:0000256" key="3">
    <source>
        <dbReference type="ARBA" id="ARBA00022723"/>
    </source>
</evidence>
<evidence type="ECO:0000313" key="9">
    <source>
        <dbReference type="Proteomes" id="UP001310594"/>
    </source>
</evidence>
<keyword evidence="6 7" id="KW-0349">Heme</keyword>
<protein>
    <submittedName>
        <fullName evidence="8">Uncharacterized protein</fullName>
    </submittedName>
</protein>
<name>A0AAN7VNA3_9PEZI</name>
<evidence type="ECO:0000256" key="2">
    <source>
        <dbReference type="ARBA" id="ARBA00010617"/>
    </source>
</evidence>
<feature type="binding site" description="axial binding residue" evidence="6">
    <location>
        <position position="208"/>
    </location>
    <ligand>
        <name>heme</name>
        <dbReference type="ChEBI" id="CHEBI:30413"/>
    </ligand>
    <ligandPart>
        <name>Fe</name>
        <dbReference type="ChEBI" id="CHEBI:18248"/>
    </ligandPart>
</feature>
<dbReference type="GO" id="GO:0020037">
    <property type="term" value="F:heme binding"/>
    <property type="evidence" value="ECO:0007669"/>
    <property type="project" value="InterPro"/>
</dbReference>
<gene>
    <name evidence="8" type="ORF">LTR97_010886</name>
</gene>
<comment type="similarity">
    <text evidence="2 7">Belongs to the cytochrome P450 family.</text>
</comment>
<dbReference type="EMBL" id="JAVRQU010000019">
    <property type="protein sequence ID" value="KAK5692575.1"/>
    <property type="molecule type" value="Genomic_DNA"/>
</dbReference>
<dbReference type="CDD" id="cd11041">
    <property type="entry name" value="CYP503A1-like"/>
    <property type="match status" value="1"/>
</dbReference>
<dbReference type="PANTHER" id="PTHR46206">
    <property type="entry name" value="CYTOCHROME P450"/>
    <property type="match status" value="1"/>
</dbReference>
<proteinExistence type="inferred from homology"/>
<dbReference type="GO" id="GO:0016705">
    <property type="term" value="F:oxidoreductase activity, acting on paired donors, with incorporation or reduction of molecular oxygen"/>
    <property type="evidence" value="ECO:0007669"/>
    <property type="project" value="InterPro"/>
</dbReference>
<comment type="cofactor">
    <cofactor evidence="1 6">
        <name>heme</name>
        <dbReference type="ChEBI" id="CHEBI:30413"/>
    </cofactor>
</comment>
<sequence length="276" mass="31134">MVPAVLRPLAHWVLPHWIRVRREYRDAKKVLLPEIQPLIDQAKKALAAGQKSSRSLDSMSWLAEVSRGRPVDYVAAQLALTVPAIHTTLEAIVQALLDICTTPDIAPALRKEVIDAISEHGWSKTALQQMRLMDSLIKESQRLHPPNSTGSRIMLVPAHDDPNVFEHPDVFDPCRFLREREKPGQQHSWQHVSTSAHHTAFGFGRHACPGRFFASNEIKIVMAHMLMKYDWRVDGDVPQNVEFQGAMMTPPHVVVQLRRRREEIDIDVAGVGKAAT</sequence>
<comment type="caution">
    <text evidence="8">The sequence shown here is derived from an EMBL/GenBank/DDBJ whole genome shotgun (WGS) entry which is preliminary data.</text>
</comment>
<dbReference type="PRINTS" id="PR00385">
    <property type="entry name" value="P450"/>
</dbReference>
<dbReference type="PRINTS" id="PR00465">
    <property type="entry name" value="EP450IV"/>
</dbReference>
<accession>A0AAN7VNA3</accession>
<evidence type="ECO:0000256" key="1">
    <source>
        <dbReference type="ARBA" id="ARBA00001971"/>
    </source>
</evidence>
<dbReference type="InterPro" id="IPR001128">
    <property type="entry name" value="Cyt_P450"/>
</dbReference>
<keyword evidence="3 6" id="KW-0479">Metal-binding</keyword>
<reference evidence="8" key="1">
    <citation type="submission" date="2023-08" db="EMBL/GenBank/DDBJ databases">
        <title>Black Yeasts Isolated from many extreme environments.</title>
        <authorList>
            <person name="Coleine C."/>
            <person name="Stajich J.E."/>
            <person name="Selbmann L."/>
        </authorList>
    </citation>
    <scope>NUCLEOTIDE SEQUENCE</scope>
    <source>
        <strain evidence="8">CCFEE 5810</strain>
    </source>
</reference>
<dbReference type="InterPro" id="IPR017972">
    <property type="entry name" value="Cyt_P450_CS"/>
</dbReference>
<dbReference type="Proteomes" id="UP001310594">
    <property type="component" value="Unassembled WGS sequence"/>
</dbReference>
<evidence type="ECO:0000256" key="4">
    <source>
        <dbReference type="ARBA" id="ARBA00023002"/>
    </source>
</evidence>
<evidence type="ECO:0000256" key="5">
    <source>
        <dbReference type="ARBA" id="ARBA00023004"/>
    </source>
</evidence>
<dbReference type="SUPFAM" id="SSF48264">
    <property type="entry name" value="Cytochrome P450"/>
    <property type="match status" value="1"/>
</dbReference>
<evidence type="ECO:0000256" key="7">
    <source>
        <dbReference type="RuleBase" id="RU000461"/>
    </source>
</evidence>
<dbReference type="InterPro" id="IPR036396">
    <property type="entry name" value="Cyt_P450_sf"/>
</dbReference>
<organism evidence="8 9">
    <name type="scientific">Elasticomyces elasticus</name>
    <dbReference type="NCBI Taxonomy" id="574655"/>
    <lineage>
        <taxon>Eukaryota</taxon>
        <taxon>Fungi</taxon>
        <taxon>Dikarya</taxon>
        <taxon>Ascomycota</taxon>
        <taxon>Pezizomycotina</taxon>
        <taxon>Dothideomycetes</taxon>
        <taxon>Dothideomycetidae</taxon>
        <taxon>Mycosphaerellales</taxon>
        <taxon>Teratosphaeriaceae</taxon>
        <taxon>Elasticomyces</taxon>
    </lineage>
</organism>